<proteinExistence type="predicted"/>
<keyword evidence="2" id="KW-1185">Reference proteome</keyword>
<protein>
    <submittedName>
        <fullName evidence="1">Uncharacterized protein</fullName>
    </submittedName>
</protein>
<dbReference type="Proteomes" id="UP001066276">
    <property type="component" value="Chromosome 9"/>
</dbReference>
<evidence type="ECO:0000313" key="1">
    <source>
        <dbReference type="EMBL" id="KAJ1111397.1"/>
    </source>
</evidence>
<sequence>MPLGVSAQAPQLQYRELSLGVSAHSNTTTAAPRETTGSVCRNTTTAVLRAATGSVCTIKHHNCSTESCHWECLHNQTPQLQYQELPLGVSAQSNTTTAVPRDATGSVCTNTTTAVPRAATGSVCINSMAAVLRAATGSVCTIKHHNYSTKSCHWECLHNQTPQLEYQEKPLGVSAQTPQLQCQELPLGVSAQSNTTTAVPRAATGSVCINSMPSVLRAATGSVCTIKHHNCSTKSCHWECLLNQTPQLQYREKPLGVSTQTPQLQYRELPLGVSAQSNTTTAVPREATGSAYIINPSHCAHVLQAPYDT</sequence>
<accession>A0AAV7N825</accession>
<gene>
    <name evidence="1" type="ORF">NDU88_008721</name>
</gene>
<comment type="caution">
    <text evidence="1">The sequence shown here is derived from an EMBL/GenBank/DDBJ whole genome shotgun (WGS) entry which is preliminary data.</text>
</comment>
<name>A0AAV7N825_PLEWA</name>
<evidence type="ECO:0000313" key="2">
    <source>
        <dbReference type="Proteomes" id="UP001066276"/>
    </source>
</evidence>
<dbReference type="AlphaFoldDB" id="A0AAV7N825"/>
<organism evidence="1 2">
    <name type="scientific">Pleurodeles waltl</name>
    <name type="common">Iberian ribbed newt</name>
    <dbReference type="NCBI Taxonomy" id="8319"/>
    <lineage>
        <taxon>Eukaryota</taxon>
        <taxon>Metazoa</taxon>
        <taxon>Chordata</taxon>
        <taxon>Craniata</taxon>
        <taxon>Vertebrata</taxon>
        <taxon>Euteleostomi</taxon>
        <taxon>Amphibia</taxon>
        <taxon>Batrachia</taxon>
        <taxon>Caudata</taxon>
        <taxon>Salamandroidea</taxon>
        <taxon>Salamandridae</taxon>
        <taxon>Pleurodelinae</taxon>
        <taxon>Pleurodeles</taxon>
    </lineage>
</organism>
<reference evidence="1" key="1">
    <citation type="journal article" date="2022" name="bioRxiv">
        <title>Sequencing and chromosome-scale assembly of the giantPleurodeles waltlgenome.</title>
        <authorList>
            <person name="Brown T."/>
            <person name="Elewa A."/>
            <person name="Iarovenko S."/>
            <person name="Subramanian E."/>
            <person name="Araus A.J."/>
            <person name="Petzold A."/>
            <person name="Susuki M."/>
            <person name="Suzuki K.-i.T."/>
            <person name="Hayashi T."/>
            <person name="Toyoda A."/>
            <person name="Oliveira C."/>
            <person name="Osipova E."/>
            <person name="Leigh N.D."/>
            <person name="Simon A."/>
            <person name="Yun M.H."/>
        </authorList>
    </citation>
    <scope>NUCLEOTIDE SEQUENCE</scope>
    <source>
        <strain evidence="1">20211129_DDA</strain>
        <tissue evidence="1">Liver</tissue>
    </source>
</reference>
<dbReference type="EMBL" id="JANPWB010000013">
    <property type="protein sequence ID" value="KAJ1111397.1"/>
    <property type="molecule type" value="Genomic_DNA"/>
</dbReference>